<dbReference type="AlphaFoldDB" id="A0A4V2V2S9"/>
<organism evidence="1 2">
    <name type="scientific">Thermomonas haemolytica</name>
    <dbReference type="NCBI Taxonomy" id="141949"/>
    <lineage>
        <taxon>Bacteria</taxon>
        <taxon>Pseudomonadati</taxon>
        <taxon>Pseudomonadota</taxon>
        <taxon>Gammaproteobacteria</taxon>
        <taxon>Lysobacterales</taxon>
        <taxon>Lysobacteraceae</taxon>
        <taxon>Thermomonas</taxon>
    </lineage>
</organism>
<comment type="caution">
    <text evidence="1">The sequence shown here is derived from an EMBL/GenBank/DDBJ whole genome shotgun (WGS) entry which is preliminary data.</text>
</comment>
<proteinExistence type="predicted"/>
<protein>
    <recommendedName>
        <fullName evidence="3">AsmA-like protein</fullName>
    </recommendedName>
</protein>
<evidence type="ECO:0000313" key="2">
    <source>
        <dbReference type="Proteomes" id="UP000295414"/>
    </source>
</evidence>
<name>A0A4V2V2S9_9GAMM</name>
<dbReference type="Proteomes" id="UP000295414">
    <property type="component" value="Unassembled WGS sequence"/>
</dbReference>
<reference evidence="1 2" key="1">
    <citation type="submission" date="2019-03" db="EMBL/GenBank/DDBJ databases">
        <title>Genomic Encyclopedia of Type Strains, Phase IV (KMG-IV): sequencing the most valuable type-strain genomes for metagenomic binning, comparative biology and taxonomic classification.</title>
        <authorList>
            <person name="Goeker M."/>
        </authorList>
    </citation>
    <scope>NUCLEOTIDE SEQUENCE [LARGE SCALE GENOMIC DNA]</scope>
    <source>
        <strain evidence="1 2">DSM 13605</strain>
    </source>
</reference>
<sequence length="423" mass="45441">MSAALPAGPRPRRWLRLAALAIVLALALLLLLMAWLAPAPRAGRALLALAGDALALDLEADGFDYRLRGTPQLELRGLVAREPGAARALLRARRVFVALPWRTLRTRGTDLTVQRIELDAPVLDLPALQHWLAGRPPGETRLPTLVAGLRVRDGRIDNDDWRIEALAIDLPALHPRQVLHLNVRGRYAAGTFTLPAALALSLDTPQRLLERQPAQLSARGRLEFSGEGWRMPAQVFLAGPLRIGRDSALMQPVRLGLDARYQSAGGSTAFRLGLAAPMAFNDARWRFVPASVVLEGDPQVPRASARGSLRLGARLRLQLTGEIAAWPPGWPPLPAPLHASSTPLSFTLAYDGAPDASGPARLTLRRDATALEAGFRLPEMLAWLDAGGSGSPLPPLAGTLTTPHLVLDGVTLDGVQVQIDDAP</sequence>
<dbReference type="OrthoDB" id="5965899at2"/>
<keyword evidence="2" id="KW-1185">Reference proteome</keyword>
<evidence type="ECO:0000313" key="1">
    <source>
        <dbReference type="EMBL" id="TCT26232.1"/>
    </source>
</evidence>
<evidence type="ECO:0008006" key="3">
    <source>
        <dbReference type="Google" id="ProtNLM"/>
    </source>
</evidence>
<accession>A0A4V2V2S9</accession>
<dbReference type="EMBL" id="SMAP01000001">
    <property type="protein sequence ID" value="TCT26232.1"/>
    <property type="molecule type" value="Genomic_DNA"/>
</dbReference>
<dbReference type="RefSeq" id="WP_114960126.1">
    <property type="nucleotide sequence ID" value="NZ_MSZW01000017.1"/>
</dbReference>
<gene>
    <name evidence="1" type="ORF">EDC34_101560</name>
</gene>